<name>A0AC34F1J9_9BILA</name>
<dbReference type="Proteomes" id="UP000887579">
    <property type="component" value="Unplaced"/>
</dbReference>
<reference evidence="2" key="1">
    <citation type="submission" date="2022-11" db="UniProtKB">
        <authorList>
            <consortium name="WormBaseParasite"/>
        </authorList>
    </citation>
    <scope>IDENTIFICATION</scope>
</reference>
<accession>A0AC34F1J9</accession>
<evidence type="ECO:0000313" key="2">
    <source>
        <dbReference type="WBParaSite" id="ES5_v2.g10643.t1"/>
    </source>
</evidence>
<evidence type="ECO:0000313" key="1">
    <source>
        <dbReference type="Proteomes" id="UP000887579"/>
    </source>
</evidence>
<protein>
    <submittedName>
        <fullName evidence="2">Uncharacterized protein</fullName>
    </submittedName>
</protein>
<sequence>MEAQFVTEMMDGFFQNFTDLLQDRHPSVAAPIKNLTTCIQESGHVETLKNLIIDAQMHLMKRSNFTVRGRFCADNTKAIFEIVQCIEMVRTIESEAFLSTLWNTAHFILDEFCASPEPFKYFTFEHDVISDLPEFHKPMEKFVDIVGNDTVISEEHLCLPLRVAEGYEIAAIRTHRIPFHFHGQIAEAYHFFATIAGKFPFKTVQECAF</sequence>
<proteinExistence type="predicted"/>
<dbReference type="WBParaSite" id="ES5_v2.g10643.t1">
    <property type="protein sequence ID" value="ES5_v2.g10643.t1"/>
    <property type="gene ID" value="ES5_v2.g10643"/>
</dbReference>
<organism evidence="1 2">
    <name type="scientific">Panagrolaimus sp. ES5</name>
    <dbReference type="NCBI Taxonomy" id="591445"/>
    <lineage>
        <taxon>Eukaryota</taxon>
        <taxon>Metazoa</taxon>
        <taxon>Ecdysozoa</taxon>
        <taxon>Nematoda</taxon>
        <taxon>Chromadorea</taxon>
        <taxon>Rhabditida</taxon>
        <taxon>Tylenchina</taxon>
        <taxon>Panagrolaimomorpha</taxon>
        <taxon>Panagrolaimoidea</taxon>
        <taxon>Panagrolaimidae</taxon>
        <taxon>Panagrolaimus</taxon>
    </lineage>
</organism>